<keyword evidence="2" id="KW-1185">Reference proteome</keyword>
<accession>A0A1R3RVE3</accession>
<dbReference type="Proteomes" id="UP000188318">
    <property type="component" value="Unassembled WGS sequence"/>
</dbReference>
<dbReference type="AlphaFoldDB" id="A0A1R3RVE3"/>
<dbReference type="STRING" id="602072.A0A1R3RVE3"/>
<name>A0A1R3RVE3_ASPC5</name>
<sequence>MNGLTALSFDVGEHAQLIESFTPDIAYFMETLSSGNGPNRAPGDVKPSWKWSTALAAHPRLSMRTEYRQALSQVNYYMEQHGSRYGFLLTDRELVVFRRVDDDGNLELAPAIPWVRGGTDEEPQL</sequence>
<evidence type="ECO:0000313" key="1">
    <source>
        <dbReference type="EMBL" id="OOF98428.1"/>
    </source>
</evidence>
<evidence type="ECO:0000313" key="2">
    <source>
        <dbReference type="Proteomes" id="UP000188318"/>
    </source>
</evidence>
<dbReference type="EMBL" id="KV907496">
    <property type="protein sequence ID" value="OOF98428.1"/>
    <property type="molecule type" value="Genomic_DNA"/>
</dbReference>
<feature type="non-terminal residue" evidence="1">
    <location>
        <position position="125"/>
    </location>
</feature>
<dbReference type="OrthoDB" id="4367324at2759"/>
<protein>
    <submittedName>
        <fullName evidence="1">Uncharacterized protein</fullName>
    </submittedName>
</protein>
<organism evidence="1 2">
    <name type="scientific">Aspergillus carbonarius (strain ITEM 5010)</name>
    <dbReference type="NCBI Taxonomy" id="602072"/>
    <lineage>
        <taxon>Eukaryota</taxon>
        <taxon>Fungi</taxon>
        <taxon>Dikarya</taxon>
        <taxon>Ascomycota</taxon>
        <taxon>Pezizomycotina</taxon>
        <taxon>Eurotiomycetes</taxon>
        <taxon>Eurotiomycetidae</taxon>
        <taxon>Eurotiales</taxon>
        <taxon>Aspergillaceae</taxon>
        <taxon>Aspergillus</taxon>
        <taxon>Aspergillus subgen. Circumdati</taxon>
    </lineage>
</organism>
<dbReference type="VEuPathDB" id="FungiDB:ASPCADRAFT_205663"/>
<proteinExistence type="predicted"/>
<gene>
    <name evidence="1" type="ORF">ASPCADRAFT_205663</name>
</gene>
<dbReference type="OMA" id="QVNYYME"/>
<reference evidence="2" key="1">
    <citation type="journal article" date="2017" name="Genome Biol.">
        <title>Comparative genomics reveals high biological diversity and specific adaptations in the industrially and medically important fungal genus Aspergillus.</title>
        <authorList>
            <person name="de Vries R.P."/>
            <person name="Riley R."/>
            <person name="Wiebenga A."/>
            <person name="Aguilar-Osorio G."/>
            <person name="Amillis S."/>
            <person name="Uchima C.A."/>
            <person name="Anderluh G."/>
            <person name="Asadollahi M."/>
            <person name="Askin M."/>
            <person name="Barry K."/>
            <person name="Battaglia E."/>
            <person name="Bayram O."/>
            <person name="Benocci T."/>
            <person name="Braus-Stromeyer S.A."/>
            <person name="Caldana C."/>
            <person name="Canovas D."/>
            <person name="Cerqueira G.C."/>
            <person name="Chen F."/>
            <person name="Chen W."/>
            <person name="Choi C."/>
            <person name="Clum A."/>
            <person name="Dos Santos R.A."/>
            <person name="Damasio A.R."/>
            <person name="Diallinas G."/>
            <person name="Emri T."/>
            <person name="Fekete E."/>
            <person name="Flipphi M."/>
            <person name="Freyberg S."/>
            <person name="Gallo A."/>
            <person name="Gournas C."/>
            <person name="Habgood R."/>
            <person name="Hainaut M."/>
            <person name="Harispe M.L."/>
            <person name="Henrissat B."/>
            <person name="Hilden K.S."/>
            <person name="Hope R."/>
            <person name="Hossain A."/>
            <person name="Karabika E."/>
            <person name="Karaffa L."/>
            <person name="Karanyi Z."/>
            <person name="Krasevec N."/>
            <person name="Kuo A."/>
            <person name="Kusch H."/>
            <person name="LaButti K."/>
            <person name="Lagendijk E.L."/>
            <person name="Lapidus A."/>
            <person name="Levasseur A."/>
            <person name="Lindquist E."/>
            <person name="Lipzen A."/>
            <person name="Logrieco A.F."/>
            <person name="MacCabe A."/>
            <person name="Maekelae M.R."/>
            <person name="Malavazi I."/>
            <person name="Melin P."/>
            <person name="Meyer V."/>
            <person name="Mielnichuk N."/>
            <person name="Miskei M."/>
            <person name="Molnar A.P."/>
            <person name="Mule G."/>
            <person name="Ngan C.Y."/>
            <person name="Orejas M."/>
            <person name="Orosz E."/>
            <person name="Ouedraogo J.P."/>
            <person name="Overkamp K.M."/>
            <person name="Park H.-S."/>
            <person name="Perrone G."/>
            <person name="Piumi F."/>
            <person name="Punt P.J."/>
            <person name="Ram A.F."/>
            <person name="Ramon A."/>
            <person name="Rauscher S."/>
            <person name="Record E."/>
            <person name="Riano-Pachon D.M."/>
            <person name="Robert V."/>
            <person name="Roehrig J."/>
            <person name="Ruller R."/>
            <person name="Salamov A."/>
            <person name="Salih N.S."/>
            <person name="Samson R.A."/>
            <person name="Sandor E."/>
            <person name="Sanguinetti M."/>
            <person name="Schuetze T."/>
            <person name="Sepcic K."/>
            <person name="Shelest E."/>
            <person name="Sherlock G."/>
            <person name="Sophianopoulou V."/>
            <person name="Squina F.M."/>
            <person name="Sun H."/>
            <person name="Susca A."/>
            <person name="Todd R.B."/>
            <person name="Tsang A."/>
            <person name="Unkles S.E."/>
            <person name="van de Wiele N."/>
            <person name="van Rossen-Uffink D."/>
            <person name="Oliveira J.V."/>
            <person name="Vesth T.C."/>
            <person name="Visser J."/>
            <person name="Yu J.-H."/>
            <person name="Zhou M."/>
            <person name="Andersen M.R."/>
            <person name="Archer D.B."/>
            <person name="Baker S.E."/>
            <person name="Benoit I."/>
            <person name="Brakhage A.A."/>
            <person name="Braus G.H."/>
            <person name="Fischer R."/>
            <person name="Frisvad J.C."/>
            <person name="Goldman G.H."/>
            <person name="Houbraken J."/>
            <person name="Oakley B."/>
            <person name="Pocsi I."/>
            <person name="Scazzocchio C."/>
            <person name="Seiboth B."/>
            <person name="vanKuyk P.A."/>
            <person name="Wortman J."/>
            <person name="Dyer P.S."/>
            <person name="Grigoriev I.V."/>
        </authorList>
    </citation>
    <scope>NUCLEOTIDE SEQUENCE [LARGE SCALE GENOMIC DNA]</scope>
    <source>
        <strain evidence="2">ITEM 5010</strain>
    </source>
</reference>